<dbReference type="PANTHER" id="PTHR43289">
    <property type="entry name" value="MITOGEN-ACTIVATED PROTEIN KINASE KINASE KINASE 20-RELATED"/>
    <property type="match status" value="1"/>
</dbReference>
<accession>A0A517XVT4</accession>
<evidence type="ECO:0000256" key="2">
    <source>
        <dbReference type="ARBA" id="ARBA00022741"/>
    </source>
</evidence>
<dbReference type="Pfam" id="PF00069">
    <property type="entry name" value="Pkinase"/>
    <property type="match status" value="1"/>
</dbReference>
<keyword evidence="9" id="KW-1185">Reference proteome</keyword>
<evidence type="ECO:0000259" key="7">
    <source>
        <dbReference type="PROSITE" id="PS50011"/>
    </source>
</evidence>
<keyword evidence="4" id="KW-0067">ATP-binding</keyword>
<organism evidence="8 9">
    <name type="scientific">Urbifossiella limnaea</name>
    <dbReference type="NCBI Taxonomy" id="2528023"/>
    <lineage>
        <taxon>Bacteria</taxon>
        <taxon>Pseudomonadati</taxon>
        <taxon>Planctomycetota</taxon>
        <taxon>Planctomycetia</taxon>
        <taxon>Gemmatales</taxon>
        <taxon>Gemmataceae</taxon>
        <taxon>Urbifossiella</taxon>
    </lineage>
</organism>
<feature type="domain" description="Protein kinase" evidence="7">
    <location>
        <begin position="72"/>
        <end position="344"/>
    </location>
</feature>
<keyword evidence="1 8" id="KW-0808">Transferase</keyword>
<keyword evidence="3 8" id="KW-0418">Kinase</keyword>
<dbReference type="SMART" id="SM00220">
    <property type="entry name" value="S_TKc"/>
    <property type="match status" value="1"/>
</dbReference>
<dbReference type="OrthoDB" id="264432at2"/>
<evidence type="ECO:0000313" key="8">
    <source>
        <dbReference type="EMBL" id="QDU21621.1"/>
    </source>
</evidence>
<feature type="compositionally biased region" description="Basic and acidic residues" evidence="5">
    <location>
        <begin position="453"/>
        <end position="467"/>
    </location>
</feature>
<proteinExistence type="predicted"/>
<evidence type="ECO:0000313" key="9">
    <source>
        <dbReference type="Proteomes" id="UP000319576"/>
    </source>
</evidence>
<dbReference type="InterPro" id="IPR000719">
    <property type="entry name" value="Prot_kinase_dom"/>
</dbReference>
<keyword evidence="6" id="KW-0812">Transmembrane</keyword>
<dbReference type="RefSeq" id="WP_145240700.1">
    <property type="nucleotide sequence ID" value="NZ_CP036273.1"/>
</dbReference>
<dbReference type="GO" id="GO:0005524">
    <property type="term" value="F:ATP binding"/>
    <property type="evidence" value="ECO:0007669"/>
    <property type="project" value="UniProtKB-KW"/>
</dbReference>
<gene>
    <name evidence="8" type="primary">pknF_3</name>
    <name evidence="8" type="ORF">ETAA1_35920</name>
</gene>
<reference evidence="8 9" key="1">
    <citation type="submission" date="2019-02" db="EMBL/GenBank/DDBJ databases">
        <title>Deep-cultivation of Planctomycetes and their phenomic and genomic characterization uncovers novel biology.</title>
        <authorList>
            <person name="Wiegand S."/>
            <person name="Jogler M."/>
            <person name="Boedeker C."/>
            <person name="Pinto D."/>
            <person name="Vollmers J."/>
            <person name="Rivas-Marin E."/>
            <person name="Kohn T."/>
            <person name="Peeters S.H."/>
            <person name="Heuer A."/>
            <person name="Rast P."/>
            <person name="Oberbeckmann S."/>
            <person name="Bunk B."/>
            <person name="Jeske O."/>
            <person name="Meyerdierks A."/>
            <person name="Storesund J.E."/>
            <person name="Kallscheuer N."/>
            <person name="Luecker S."/>
            <person name="Lage O.M."/>
            <person name="Pohl T."/>
            <person name="Merkel B.J."/>
            <person name="Hornburger P."/>
            <person name="Mueller R.-W."/>
            <person name="Bruemmer F."/>
            <person name="Labrenz M."/>
            <person name="Spormann A.M."/>
            <person name="Op den Camp H."/>
            <person name="Overmann J."/>
            <person name="Amann R."/>
            <person name="Jetten M.S.M."/>
            <person name="Mascher T."/>
            <person name="Medema M.H."/>
            <person name="Devos D.P."/>
            <person name="Kaster A.-K."/>
            <person name="Ovreas L."/>
            <person name="Rohde M."/>
            <person name="Galperin M.Y."/>
            <person name="Jogler C."/>
        </authorList>
    </citation>
    <scope>NUCLEOTIDE SEQUENCE [LARGE SCALE GENOMIC DNA]</scope>
    <source>
        <strain evidence="8 9">ETA_A1</strain>
    </source>
</reference>
<feature type="region of interest" description="Disordered" evidence="5">
    <location>
        <begin position="445"/>
        <end position="467"/>
    </location>
</feature>
<dbReference type="GO" id="GO:0004674">
    <property type="term" value="F:protein serine/threonine kinase activity"/>
    <property type="evidence" value="ECO:0007669"/>
    <property type="project" value="UniProtKB-EC"/>
</dbReference>
<dbReference type="EMBL" id="CP036273">
    <property type="protein sequence ID" value="QDU21621.1"/>
    <property type="molecule type" value="Genomic_DNA"/>
</dbReference>
<protein>
    <submittedName>
        <fullName evidence="8">Serine/threonine-protein kinase PknF</fullName>
        <ecNumber evidence="8">2.7.11.1</ecNumber>
    </submittedName>
</protein>
<evidence type="ECO:0000256" key="5">
    <source>
        <dbReference type="SAM" id="MobiDB-lite"/>
    </source>
</evidence>
<keyword evidence="6" id="KW-1133">Transmembrane helix</keyword>
<dbReference type="InterPro" id="IPR011009">
    <property type="entry name" value="Kinase-like_dom_sf"/>
</dbReference>
<dbReference type="Gene3D" id="1.10.510.10">
    <property type="entry name" value="Transferase(Phosphotransferase) domain 1"/>
    <property type="match status" value="1"/>
</dbReference>
<dbReference type="KEGG" id="uli:ETAA1_35920"/>
<dbReference type="PANTHER" id="PTHR43289:SF6">
    <property type="entry name" value="SERINE_THREONINE-PROTEIN KINASE NEKL-3"/>
    <property type="match status" value="1"/>
</dbReference>
<dbReference type="SUPFAM" id="SSF56112">
    <property type="entry name" value="Protein kinase-like (PK-like)"/>
    <property type="match status" value="1"/>
</dbReference>
<evidence type="ECO:0000256" key="6">
    <source>
        <dbReference type="SAM" id="Phobius"/>
    </source>
</evidence>
<dbReference type="PROSITE" id="PS50011">
    <property type="entry name" value="PROTEIN_KINASE_DOM"/>
    <property type="match status" value="1"/>
</dbReference>
<evidence type="ECO:0000256" key="4">
    <source>
        <dbReference type="ARBA" id="ARBA00022840"/>
    </source>
</evidence>
<name>A0A517XVT4_9BACT</name>
<evidence type="ECO:0000256" key="1">
    <source>
        <dbReference type="ARBA" id="ARBA00022679"/>
    </source>
</evidence>
<dbReference type="AlphaFoldDB" id="A0A517XVT4"/>
<dbReference type="EC" id="2.7.11.1" evidence="8"/>
<dbReference type="Proteomes" id="UP000319576">
    <property type="component" value="Chromosome"/>
</dbReference>
<keyword evidence="6" id="KW-0472">Membrane</keyword>
<keyword evidence="2" id="KW-0547">Nucleotide-binding</keyword>
<evidence type="ECO:0000256" key="3">
    <source>
        <dbReference type="ARBA" id="ARBA00022777"/>
    </source>
</evidence>
<sequence length="467" mass="50114">MPSESIAGFLDEAKANRVLIPEQVEQLIRQPDVPQENLDALCAYLEDRGALTRFQADALRAGRGGDLTFAGYPVLDEIGPCPGGTAYRALHPSLRTPVVLRRLRPAALLPADNPAALVQRARSFPTYHPNLLAPLDAGASGDEFYAAVEEPADMDTLEQLVVEIGPMPAFLAAEFGRQAASALRTVDERGLWHGDVRPASLLAGPMTVKSTDDGHAKRRPAPNAAVKVAELGLVPLRPAASAAPPALGAIAYLPPERVDHAWYDARGDQYGLGASLYYLLTGKPPFAASNPDELLQQVRTAEPLPLGSLRPDLPAPLIAVVERLMAKRPEQRFARFADVEMALIPYCRPGTVAPAVPVPAHPTPVPEAAAVPESAESFPAAGAEWGAPDTDAFTTSHAAAGPVYKERKPADQKRTRLLIILGLCLHTSAMLLLAAWIFGWFEPSPEPTPVPPKNEKQKENKKNVRKA</sequence>
<feature type="transmembrane region" description="Helical" evidence="6">
    <location>
        <begin position="417"/>
        <end position="441"/>
    </location>
</feature>